<accession>A0A1S3ZH87</accession>
<dbReference type="RefSeq" id="XP_016463810.1">
    <property type="nucleotide sequence ID" value="XM_016608324.1"/>
</dbReference>
<dbReference type="OMA" id="TTECMSK"/>
<dbReference type="PANTHER" id="PTHR11937">
    <property type="entry name" value="ACTIN"/>
    <property type="match status" value="1"/>
</dbReference>
<protein>
    <submittedName>
        <fullName evidence="1">Actin-like</fullName>
    </submittedName>
</protein>
<dbReference type="Gene3D" id="3.30.420.40">
    <property type="match status" value="1"/>
</dbReference>
<dbReference type="AlphaFoldDB" id="A0A1S3ZH87"/>
<proteinExistence type="predicted"/>
<evidence type="ECO:0000313" key="1">
    <source>
        <dbReference type="RefSeq" id="XP_016463810.1"/>
    </source>
</evidence>
<dbReference type="Pfam" id="PF00022">
    <property type="entry name" value="Actin"/>
    <property type="match status" value="1"/>
</dbReference>
<organism evidence="1">
    <name type="scientific">Nicotiana tabacum</name>
    <name type="common">Common tobacco</name>
    <dbReference type="NCBI Taxonomy" id="4097"/>
    <lineage>
        <taxon>Eukaryota</taxon>
        <taxon>Viridiplantae</taxon>
        <taxon>Streptophyta</taxon>
        <taxon>Embryophyta</taxon>
        <taxon>Tracheophyta</taxon>
        <taxon>Spermatophyta</taxon>
        <taxon>Magnoliopsida</taxon>
        <taxon>eudicotyledons</taxon>
        <taxon>Gunneridae</taxon>
        <taxon>Pentapetalae</taxon>
        <taxon>asterids</taxon>
        <taxon>lamiids</taxon>
        <taxon>Solanales</taxon>
        <taxon>Solanaceae</taxon>
        <taxon>Nicotianoideae</taxon>
        <taxon>Nicotianeae</taxon>
        <taxon>Nicotiana</taxon>
    </lineage>
</organism>
<gene>
    <name evidence="1" type="primary">LOC107786820</name>
</gene>
<dbReference type="STRING" id="4097.A0A1S3ZH87"/>
<dbReference type="InterPro" id="IPR004000">
    <property type="entry name" value="Actin"/>
</dbReference>
<sequence length="119" mass="12905">MLCGVPELIIGPDYLLTTKLGKVIKIGAERCRCPEVLFQPSLVGMEATGIHEKAYNSIMRCDVDIRKDLFSNIVIGGGTTECMSKEITALAPSSIKIGVVVPPERKYSAWIGGSKRLPL</sequence>
<reference evidence="1" key="1">
    <citation type="submission" date="2025-08" db="UniProtKB">
        <authorList>
            <consortium name="RefSeq"/>
        </authorList>
    </citation>
    <scope>IDENTIFICATION</scope>
</reference>
<dbReference type="InterPro" id="IPR043129">
    <property type="entry name" value="ATPase_NBD"/>
</dbReference>
<dbReference type="SUPFAM" id="SSF53067">
    <property type="entry name" value="Actin-like ATPase domain"/>
    <property type="match status" value="1"/>
</dbReference>
<dbReference type="SMR" id="A0A1S3ZH87"/>
<dbReference type="PaxDb" id="4097-A0A1S3ZH87"/>
<dbReference type="KEGG" id="nta:107786820"/>
<name>A0A1S3ZH87_TOBAC</name>
<dbReference type="OrthoDB" id="1304757at2759"/>